<dbReference type="NCBIfam" id="TIGR03943">
    <property type="entry name" value="TIGR03943 family putative permease subunit"/>
    <property type="match status" value="1"/>
</dbReference>
<feature type="transmembrane region" description="Helical" evidence="1">
    <location>
        <begin position="69"/>
        <end position="87"/>
    </location>
</feature>
<dbReference type="InterPro" id="IPR052955">
    <property type="entry name" value="UPF0703_membrane_permease"/>
</dbReference>
<evidence type="ECO:0000256" key="1">
    <source>
        <dbReference type="SAM" id="Phobius"/>
    </source>
</evidence>
<dbReference type="PANTHER" id="PTHR40047:SF1">
    <property type="entry name" value="UPF0703 PROTEIN YCGQ"/>
    <property type="match status" value="1"/>
</dbReference>
<proteinExistence type="predicted"/>
<feature type="transmembrane region" description="Helical" evidence="1">
    <location>
        <begin position="36"/>
        <end position="57"/>
    </location>
</feature>
<dbReference type="eggNOG" id="COG3689">
    <property type="taxonomic scope" value="Bacteria"/>
</dbReference>
<organism evidence="3 4">
    <name type="scientific">Desulfocapsa sulfexigens (strain DSM 10523 / SB164P1)</name>
    <dbReference type="NCBI Taxonomy" id="1167006"/>
    <lineage>
        <taxon>Bacteria</taxon>
        <taxon>Pseudomonadati</taxon>
        <taxon>Thermodesulfobacteriota</taxon>
        <taxon>Desulfobulbia</taxon>
        <taxon>Desulfobulbales</taxon>
        <taxon>Desulfocapsaceae</taxon>
        <taxon>Desulfocapsa</taxon>
    </lineage>
</organism>
<dbReference type="InterPro" id="IPR048447">
    <property type="entry name" value="DUF1980_C"/>
</dbReference>
<dbReference type="STRING" id="1167006.UWK_01033"/>
<dbReference type="EMBL" id="CP003985">
    <property type="protein sequence ID" value="AGF77605.1"/>
    <property type="molecule type" value="Genomic_DNA"/>
</dbReference>
<dbReference type="Pfam" id="PF21537">
    <property type="entry name" value="DUF1980_C"/>
    <property type="match status" value="1"/>
</dbReference>
<gene>
    <name evidence="3" type="ordered locus">UWK_01033</name>
</gene>
<keyword evidence="4" id="KW-1185">Reference proteome</keyword>
<keyword evidence="1" id="KW-1133">Transmembrane helix</keyword>
<sequence length="239" mass="27045">MPILLYSKLCLLGIWALFFCWLVTLGQKNLAMLLHPSLWWLVASGTVILILFLLVTMKRQIAESRQGSLAIQWPSLLILLLPLLYFTQVQSARFNSSTFTSRILQTEDGFFQGSFDEQVAAEIRAYEKANKEVGLTELLMHAEKYTGKEVEVVCQTFVDGRLPDNLVMCYRYLMTCCAADARPIFIFIDPPEGTNVENDKWVKVKGTVTTVTGTPGMEVPAVIPDSILYVKEPKYPYVF</sequence>
<accession>M1PCX7</accession>
<dbReference type="AlphaFoldDB" id="M1PCX7"/>
<evidence type="ECO:0000313" key="4">
    <source>
        <dbReference type="Proteomes" id="UP000011721"/>
    </source>
</evidence>
<dbReference type="HOGENOM" id="CLU_1159623_0_0_7"/>
<reference evidence="4" key="1">
    <citation type="journal article" date="2013" name="Stand. Genomic Sci.">
        <title>Complete genome sequence of Desulfocapsa sulfexigens, a marine deltaproteobacterium specialized in disproportionating inorganic sulfur compounds.</title>
        <authorList>
            <person name="Finster K.W."/>
            <person name="Kjeldsen K.U."/>
            <person name="Kube M."/>
            <person name="Reinhardt R."/>
            <person name="Mussmann M."/>
            <person name="Amann R."/>
            <person name="Schreiber L."/>
        </authorList>
    </citation>
    <scope>NUCLEOTIDE SEQUENCE [LARGE SCALE GENOMIC DNA]</scope>
    <source>
        <strain evidence="4">DSM 10523 / SB164P1</strain>
    </source>
</reference>
<name>M1PCX7_DESSD</name>
<dbReference type="Proteomes" id="UP000011721">
    <property type="component" value="Chromosome"/>
</dbReference>
<evidence type="ECO:0000259" key="2">
    <source>
        <dbReference type="Pfam" id="PF21537"/>
    </source>
</evidence>
<feature type="domain" description="DUF1980" evidence="2">
    <location>
        <begin position="135"/>
        <end position="239"/>
    </location>
</feature>
<keyword evidence="1" id="KW-0812">Transmembrane</keyword>
<dbReference type="KEGG" id="dsf:UWK_01033"/>
<dbReference type="InterPro" id="IPR015402">
    <property type="entry name" value="DUF1980"/>
</dbReference>
<dbReference type="PANTHER" id="PTHR40047">
    <property type="entry name" value="UPF0703 PROTEIN YCGQ"/>
    <property type="match status" value="1"/>
</dbReference>
<dbReference type="RefSeq" id="WP_015403301.1">
    <property type="nucleotide sequence ID" value="NC_020304.1"/>
</dbReference>
<dbReference type="OrthoDB" id="5420656at2"/>
<protein>
    <submittedName>
        <fullName evidence="3">TIGR03943 family protein</fullName>
    </submittedName>
</protein>
<evidence type="ECO:0000313" key="3">
    <source>
        <dbReference type="EMBL" id="AGF77605.1"/>
    </source>
</evidence>
<keyword evidence="1" id="KW-0472">Membrane</keyword>